<comment type="cofactor">
    <cofactor evidence="1 10">
        <name>Zn(2+)</name>
        <dbReference type="ChEBI" id="CHEBI:29105"/>
    </cofactor>
</comment>
<evidence type="ECO:0000256" key="9">
    <source>
        <dbReference type="RuleBase" id="RU004386"/>
    </source>
</evidence>
<comment type="similarity">
    <text evidence="2 9">Belongs to the peptidase M18 family.</text>
</comment>
<dbReference type="InterPro" id="IPR001948">
    <property type="entry name" value="Peptidase_M18"/>
</dbReference>
<keyword evidence="3 9" id="KW-0031">Aminopeptidase</keyword>
<dbReference type="GO" id="GO:0004177">
    <property type="term" value="F:aminopeptidase activity"/>
    <property type="evidence" value="ECO:0007669"/>
    <property type="project" value="UniProtKB-KW"/>
</dbReference>
<evidence type="ECO:0000256" key="7">
    <source>
        <dbReference type="ARBA" id="ARBA00022833"/>
    </source>
</evidence>
<evidence type="ECO:0000256" key="10">
    <source>
        <dbReference type="RuleBase" id="RU004387"/>
    </source>
</evidence>
<dbReference type="Gene3D" id="3.40.630.10">
    <property type="entry name" value="Zn peptidases"/>
    <property type="match status" value="1"/>
</dbReference>
<dbReference type="CDD" id="cd05658">
    <property type="entry name" value="M18_DAP"/>
    <property type="match status" value="1"/>
</dbReference>
<dbReference type="GO" id="GO:0005737">
    <property type="term" value="C:cytoplasm"/>
    <property type="evidence" value="ECO:0007669"/>
    <property type="project" value="UniProtKB-ARBA"/>
</dbReference>
<dbReference type="PANTHER" id="PTHR28570:SF3">
    <property type="entry name" value="ASPARTYL AMINOPEPTIDASE"/>
    <property type="match status" value="1"/>
</dbReference>
<evidence type="ECO:0000256" key="3">
    <source>
        <dbReference type="ARBA" id="ARBA00022438"/>
    </source>
</evidence>
<evidence type="ECO:0000256" key="8">
    <source>
        <dbReference type="ARBA" id="ARBA00023049"/>
    </source>
</evidence>
<dbReference type="GO" id="GO:0008237">
    <property type="term" value="F:metallopeptidase activity"/>
    <property type="evidence" value="ECO:0007669"/>
    <property type="project" value="UniProtKB-KW"/>
</dbReference>
<dbReference type="InterPro" id="IPR023358">
    <property type="entry name" value="Peptidase_M18_dom2"/>
</dbReference>
<proteinExistence type="inferred from homology"/>
<evidence type="ECO:0000256" key="2">
    <source>
        <dbReference type="ARBA" id="ARBA00008290"/>
    </source>
</evidence>
<keyword evidence="6 9" id="KW-0378">Hydrolase</keyword>
<keyword evidence="5 9" id="KW-0479">Metal-binding</keyword>
<dbReference type="PRINTS" id="PR00932">
    <property type="entry name" value="AMINO1PTASE"/>
</dbReference>
<organism evidence="11 12">
    <name type="scientific">Exilibacterium tricleocarpae</name>
    <dbReference type="NCBI Taxonomy" id="2591008"/>
    <lineage>
        <taxon>Bacteria</taxon>
        <taxon>Pseudomonadati</taxon>
        <taxon>Pseudomonadota</taxon>
        <taxon>Gammaproteobacteria</taxon>
        <taxon>Cellvibrionales</taxon>
        <taxon>Cellvibrionaceae</taxon>
        <taxon>Exilibacterium</taxon>
    </lineage>
</organism>
<dbReference type="Pfam" id="PF02127">
    <property type="entry name" value="Peptidase_M18"/>
    <property type="match status" value="1"/>
</dbReference>
<dbReference type="SUPFAM" id="SSF101821">
    <property type="entry name" value="Aminopeptidase/glucanase lid domain"/>
    <property type="match status" value="1"/>
</dbReference>
<evidence type="ECO:0000256" key="5">
    <source>
        <dbReference type="ARBA" id="ARBA00022723"/>
    </source>
</evidence>
<dbReference type="Gene3D" id="2.30.250.10">
    <property type="entry name" value="Aminopeptidase i, Domain 2"/>
    <property type="match status" value="1"/>
</dbReference>
<dbReference type="NCBIfam" id="NF002759">
    <property type="entry name" value="PRK02813.1"/>
    <property type="match status" value="1"/>
</dbReference>
<sequence length="438" mass="47518">MDNFNDELLAFLQASPTPFHAVRTMAERLQAGGFERLNEGDAWQLRAGGRYYVTRNDSSIIAFIHGRDDPTNAGLRMAGAHTDSPCLKVKPNPEIQSQGYWQLGVEVYGGALLNPWFDRDLGLAGRVTTLDKRGRISSELLDFGRPIAVIPSLAIHLDRDANNGRTVNPQTHLPPVLMRAEGDAPALSFKALLAQELRKTVGKADKAAENPAGTVLDYDLFFYDTQAPALVGLHREFIAAARLDNLLSCYVGLQALLGAGDAVSSLLVCNDHEEVGSVSACGAQGPMLKSFLERLVPAAEARNRMLERSLMISVDNAHGVHPNFKDRHDSQHGPLLNDGPVIKVNANQRYATSGETSGLFRHLCQQVDVAVQSFVVRTDLACGSTIGPITAAEIGVRTLDVGVPTFAMHSIRELAGSRDAQALCRVLGHFYAVPQLPW</sequence>
<dbReference type="SUPFAM" id="SSF53187">
    <property type="entry name" value="Zn-dependent exopeptidases"/>
    <property type="match status" value="1"/>
</dbReference>
<gene>
    <name evidence="11" type="ORF">FKG94_05425</name>
</gene>
<evidence type="ECO:0000256" key="1">
    <source>
        <dbReference type="ARBA" id="ARBA00001947"/>
    </source>
</evidence>
<dbReference type="OrthoDB" id="5288740at2"/>
<accession>A0A545U4B5</accession>
<comment type="caution">
    <text evidence="11">The sequence shown here is derived from an EMBL/GenBank/DDBJ whole genome shotgun (WGS) entry which is preliminary data.</text>
</comment>
<dbReference type="Proteomes" id="UP000319732">
    <property type="component" value="Unassembled WGS sequence"/>
</dbReference>
<reference evidence="11 12" key="1">
    <citation type="submission" date="2019-06" db="EMBL/GenBank/DDBJ databases">
        <title>Whole genome sequence for Cellvibrionaceae sp. R142.</title>
        <authorList>
            <person name="Wang G."/>
        </authorList>
    </citation>
    <scope>NUCLEOTIDE SEQUENCE [LARGE SCALE GENOMIC DNA]</scope>
    <source>
        <strain evidence="11 12">R142</strain>
    </source>
</reference>
<dbReference type="EMBL" id="VHSG01000006">
    <property type="protein sequence ID" value="TQV84312.1"/>
    <property type="molecule type" value="Genomic_DNA"/>
</dbReference>
<dbReference type="EC" id="3.4.11.-" evidence="10"/>
<evidence type="ECO:0000256" key="4">
    <source>
        <dbReference type="ARBA" id="ARBA00022670"/>
    </source>
</evidence>
<protein>
    <recommendedName>
        <fullName evidence="10">M18 family aminopeptidase</fullName>
        <ecNumber evidence="10">3.4.11.-</ecNumber>
    </recommendedName>
</protein>
<dbReference type="FunFam" id="2.30.250.10:FF:000003">
    <property type="entry name" value="Probable M18 family aminopeptidase 2"/>
    <property type="match status" value="1"/>
</dbReference>
<evidence type="ECO:0000313" key="12">
    <source>
        <dbReference type="Proteomes" id="UP000319732"/>
    </source>
</evidence>
<keyword evidence="12" id="KW-1185">Reference proteome</keyword>
<keyword evidence="7 9" id="KW-0862">Zinc</keyword>
<name>A0A545U4B5_9GAMM</name>
<dbReference type="GO" id="GO:0008270">
    <property type="term" value="F:zinc ion binding"/>
    <property type="evidence" value="ECO:0007669"/>
    <property type="project" value="InterPro"/>
</dbReference>
<keyword evidence="8 9" id="KW-0482">Metalloprotease</keyword>
<evidence type="ECO:0000313" key="11">
    <source>
        <dbReference type="EMBL" id="TQV84312.1"/>
    </source>
</evidence>
<keyword evidence="4 9" id="KW-0645">Protease</keyword>
<dbReference type="AlphaFoldDB" id="A0A545U4B5"/>
<evidence type="ECO:0000256" key="6">
    <source>
        <dbReference type="ARBA" id="ARBA00022801"/>
    </source>
</evidence>
<dbReference type="GO" id="GO:0006508">
    <property type="term" value="P:proteolysis"/>
    <property type="evidence" value="ECO:0007669"/>
    <property type="project" value="UniProtKB-KW"/>
</dbReference>
<dbReference type="PANTHER" id="PTHR28570">
    <property type="entry name" value="ASPARTYL AMINOPEPTIDASE"/>
    <property type="match status" value="1"/>
</dbReference>